<gene>
    <name evidence="5" type="ORF">G7K_4624-t1</name>
</gene>
<dbReference type="GO" id="GO:0034974">
    <property type="term" value="C:Swi5-Swi2 complex"/>
    <property type="evidence" value="ECO:0007669"/>
    <property type="project" value="TreeGrafter"/>
</dbReference>
<organism evidence="5 6">
    <name type="scientific">Saitoella complicata (strain BCRC 22490 / CBS 7301 / JCM 7358 / NBRC 10748 / NRRL Y-17804)</name>
    <dbReference type="NCBI Taxonomy" id="698492"/>
    <lineage>
        <taxon>Eukaryota</taxon>
        <taxon>Fungi</taxon>
        <taxon>Dikarya</taxon>
        <taxon>Ascomycota</taxon>
        <taxon>Taphrinomycotina</taxon>
        <taxon>Taphrinomycotina incertae sedis</taxon>
        <taxon>Saitoella</taxon>
    </lineage>
</organism>
<keyword evidence="2" id="KW-0227">DNA damage</keyword>
<dbReference type="PANTHER" id="PTHR28529">
    <property type="entry name" value="DNA REPAIR PROTEIN SWI5 HOMOLOG"/>
    <property type="match status" value="1"/>
</dbReference>
<evidence type="ECO:0000256" key="3">
    <source>
        <dbReference type="ARBA" id="ARBA00023204"/>
    </source>
</evidence>
<evidence type="ECO:0000313" key="6">
    <source>
        <dbReference type="Proteomes" id="UP000033140"/>
    </source>
</evidence>
<dbReference type="InterPro" id="IPR010760">
    <property type="entry name" value="DNA-repair_Swi5"/>
</dbReference>
<keyword evidence="6" id="KW-1185">Reference proteome</keyword>
<dbReference type="OrthoDB" id="255837at2759"/>
<dbReference type="STRING" id="698492.A0A0E9NM56"/>
<comment type="caution">
    <text evidence="5">The sequence shown here is derived from an EMBL/GenBank/DDBJ whole genome shotgun (WGS) entry which is preliminary data.</text>
</comment>
<accession>A0A0E9NM56</accession>
<keyword evidence="3" id="KW-0234">DNA repair</keyword>
<feature type="coiled-coil region" evidence="4">
    <location>
        <begin position="6"/>
        <end position="33"/>
    </location>
</feature>
<dbReference type="GO" id="GO:0010772">
    <property type="term" value="P:meiotic DNA recombinase assembly involved in reciprocal meiotic recombination"/>
    <property type="evidence" value="ECO:0007669"/>
    <property type="project" value="TreeGrafter"/>
</dbReference>
<proteinExistence type="inferred from homology"/>
<evidence type="ECO:0000256" key="2">
    <source>
        <dbReference type="ARBA" id="ARBA00022763"/>
    </source>
</evidence>
<dbReference type="Gene3D" id="1.20.5.170">
    <property type="match status" value="1"/>
</dbReference>
<reference evidence="5 6" key="2">
    <citation type="journal article" date="2014" name="J. Gen. Appl. Microbiol.">
        <title>The early diverging ascomycetous budding yeast Saitoella complicata has three histone deacetylases belonging to the Clr6, Hos2, and Rpd3 lineages.</title>
        <authorList>
            <person name="Nishida H."/>
            <person name="Matsumoto T."/>
            <person name="Kondo S."/>
            <person name="Hamamoto M."/>
            <person name="Yoshikawa H."/>
        </authorList>
    </citation>
    <scope>NUCLEOTIDE SEQUENCE [LARGE SCALE GENOMIC DNA]</scope>
    <source>
        <strain evidence="5 6">NRRL Y-17804</strain>
    </source>
</reference>
<reference evidence="5 6" key="3">
    <citation type="journal article" date="2015" name="Genome Announc.">
        <title>Draft Genome Sequence of the Archiascomycetous Yeast Saitoella complicata.</title>
        <authorList>
            <person name="Yamauchi K."/>
            <person name="Kondo S."/>
            <person name="Hamamoto M."/>
            <person name="Takahashi Y."/>
            <person name="Ogura Y."/>
            <person name="Hayashi T."/>
            <person name="Nishida H."/>
        </authorList>
    </citation>
    <scope>NUCLEOTIDE SEQUENCE [LARGE SCALE GENOMIC DNA]</scope>
    <source>
        <strain evidence="5 6">NRRL Y-17804</strain>
    </source>
</reference>
<dbReference type="EMBL" id="BACD03000033">
    <property type="protein sequence ID" value="GAO50500.1"/>
    <property type="molecule type" value="Genomic_DNA"/>
</dbReference>
<dbReference type="GO" id="GO:0032798">
    <property type="term" value="C:Swi5-Sfr1 complex"/>
    <property type="evidence" value="ECO:0007669"/>
    <property type="project" value="TreeGrafter"/>
</dbReference>
<dbReference type="PANTHER" id="PTHR28529:SF2">
    <property type="entry name" value="DNA REPAIR PROTEIN SWI5 HOMOLOG"/>
    <property type="match status" value="1"/>
</dbReference>
<dbReference type="Pfam" id="PF07061">
    <property type="entry name" value="Swi5"/>
    <property type="match status" value="1"/>
</dbReference>
<protein>
    <submittedName>
        <fullName evidence="5">Uncharacterized protein</fullName>
    </submittedName>
</protein>
<comment type="similarity">
    <text evidence="1">Belongs to the SWI5/SAE3 family.</text>
</comment>
<keyword evidence="4" id="KW-0175">Coiled coil</keyword>
<evidence type="ECO:0000256" key="1">
    <source>
        <dbReference type="ARBA" id="ARBA00008060"/>
    </source>
</evidence>
<dbReference type="RefSeq" id="XP_019023576.1">
    <property type="nucleotide sequence ID" value="XM_019171136.1"/>
</dbReference>
<name>A0A0E9NM56_SAICN</name>
<evidence type="ECO:0000313" key="5">
    <source>
        <dbReference type="EMBL" id="GAO50500.1"/>
    </source>
</evidence>
<dbReference type="AlphaFoldDB" id="A0A0E9NM56"/>
<sequence>MSGLQKDALRAKNAALEARLAELKKRHAKILSTLADPENPEKTVARHIKLLHDYNEIRDAAMGLIGKIADHEQVRVKDVMGRFGIGEGDE</sequence>
<dbReference type="GO" id="GO:0000709">
    <property type="term" value="P:meiotic joint molecule formation"/>
    <property type="evidence" value="ECO:0007669"/>
    <property type="project" value="TreeGrafter"/>
</dbReference>
<evidence type="ECO:0000256" key="4">
    <source>
        <dbReference type="SAM" id="Coils"/>
    </source>
</evidence>
<dbReference type="Proteomes" id="UP000033140">
    <property type="component" value="Unassembled WGS sequence"/>
</dbReference>
<reference evidence="5 6" key="1">
    <citation type="journal article" date="2011" name="J. Gen. Appl. Microbiol.">
        <title>Draft genome sequencing of the enigmatic yeast Saitoella complicata.</title>
        <authorList>
            <person name="Nishida H."/>
            <person name="Hamamoto M."/>
            <person name="Sugiyama J."/>
        </authorList>
    </citation>
    <scope>NUCLEOTIDE SEQUENCE [LARGE SCALE GENOMIC DNA]</scope>
    <source>
        <strain evidence="5 6">NRRL Y-17804</strain>
    </source>
</reference>
<dbReference type="OMA" id="TTVKRHI"/>